<evidence type="ECO:0000256" key="1">
    <source>
        <dbReference type="ARBA" id="ARBA00022734"/>
    </source>
</evidence>
<dbReference type="Proteomes" id="UP000694404">
    <property type="component" value="Unplaced"/>
</dbReference>
<evidence type="ECO:0000313" key="5">
    <source>
        <dbReference type="Ensembl" id="ENSCABP00000025635.1"/>
    </source>
</evidence>
<organism evidence="5 6">
    <name type="scientific">Chelonoidis abingdonii</name>
    <name type="common">Abingdon island giant tortoise</name>
    <name type="synonym">Testudo abingdonii</name>
    <dbReference type="NCBI Taxonomy" id="106734"/>
    <lineage>
        <taxon>Eukaryota</taxon>
        <taxon>Metazoa</taxon>
        <taxon>Chordata</taxon>
        <taxon>Craniata</taxon>
        <taxon>Vertebrata</taxon>
        <taxon>Euteleostomi</taxon>
        <taxon>Archelosauria</taxon>
        <taxon>Testudinata</taxon>
        <taxon>Testudines</taxon>
        <taxon>Cryptodira</taxon>
        <taxon>Durocryptodira</taxon>
        <taxon>Testudinoidea</taxon>
        <taxon>Testudinidae</taxon>
        <taxon>Chelonoidis</taxon>
    </lineage>
</organism>
<dbReference type="PANTHER" id="PTHR11346">
    <property type="entry name" value="GALECTIN"/>
    <property type="match status" value="1"/>
</dbReference>
<dbReference type="SUPFAM" id="SSF49899">
    <property type="entry name" value="Concanavalin A-like lectins/glucanases"/>
    <property type="match status" value="2"/>
</dbReference>
<reference evidence="5" key="2">
    <citation type="submission" date="2025-09" db="UniProtKB">
        <authorList>
            <consortium name="Ensembl"/>
        </authorList>
    </citation>
    <scope>IDENTIFICATION</scope>
</reference>
<sequence>PIPGGLRDGLMVVICGTVLPTCDRCVFKIDLQCGSCPSPHADIALHFNPRFEEGGCVVCNTFERQNWGREERKYEMPFFKGHPFEIRVLVKCDSFQVAVNGNPFVEYKHRIPLSKVNHLSVSGDVDVAIISFQTTAVSLIILCSPVKTVVNICLFVCLFVCLKLGGSHARDLSPVWFRFHVNLKWGDHIALHLNPRFSEKTIVRNSQLHQSWGPEERGLPSGMPLHRGQSFTIWILCDAHCFKVAVNGQHQFEYNHRVPNLQQIDRLEIGGDVTLICVQV</sequence>
<dbReference type="FunFam" id="2.60.120.200:FF:000124">
    <property type="entry name" value="Galectin-4"/>
    <property type="match status" value="2"/>
</dbReference>
<name>A0A8C0J2J6_CHEAB</name>
<evidence type="ECO:0000256" key="2">
    <source>
        <dbReference type="ARBA" id="ARBA00022737"/>
    </source>
</evidence>
<dbReference type="InterPro" id="IPR001079">
    <property type="entry name" value="Galectin_CRD"/>
</dbReference>
<dbReference type="PANTHER" id="PTHR11346:SF176">
    <property type="entry name" value="32 KDA BETA-GALACTOSIDE-BINDING LECTIN LEC-3"/>
    <property type="match status" value="1"/>
</dbReference>
<dbReference type="GeneTree" id="ENSGT00940000162258"/>
<proteinExistence type="predicted"/>
<feature type="domain" description="Galectin" evidence="4">
    <location>
        <begin position="154"/>
        <end position="280"/>
    </location>
</feature>
<dbReference type="SMART" id="SM00908">
    <property type="entry name" value="Gal-bind_lectin"/>
    <property type="match status" value="2"/>
</dbReference>
<dbReference type="Pfam" id="PF00337">
    <property type="entry name" value="Gal-bind_lectin"/>
    <property type="match status" value="2"/>
</dbReference>
<dbReference type="CDD" id="cd00070">
    <property type="entry name" value="GLECT"/>
    <property type="match status" value="2"/>
</dbReference>
<keyword evidence="6" id="KW-1185">Reference proteome</keyword>
<keyword evidence="2" id="KW-0677">Repeat</keyword>
<evidence type="ECO:0000256" key="3">
    <source>
        <dbReference type="RuleBase" id="RU102079"/>
    </source>
</evidence>
<protein>
    <recommendedName>
        <fullName evidence="3">Galectin</fullName>
    </recommendedName>
</protein>
<accession>A0A8C0J2J6</accession>
<dbReference type="InterPro" id="IPR044156">
    <property type="entry name" value="Galectin-like"/>
</dbReference>
<evidence type="ECO:0000259" key="4">
    <source>
        <dbReference type="PROSITE" id="PS51304"/>
    </source>
</evidence>
<keyword evidence="1 3" id="KW-0430">Lectin</keyword>
<dbReference type="SMART" id="SM00276">
    <property type="entry name" value="GLECT"/>
    <property type="match status" value="2"/>
</dbReference>
<feature type="domain" description="Galectin" evidence="4">
    <location>
        <begin position="1"/>
        <end position="135"/>
    </location>
</feature>
<dbReference type="InterPro" id="IPR013320">
    <property type="entry name" value="ConA-like_dom_sf"/>
</dbReference>
<dbReference type="AlphaFoldDB" id="A0A8C0J2J6"/>
<dbReference type="Ensembl" id="ENSCABT00000028090.1">
    <property type="protein sequence ID" value="ENSCABP00000025635.1"/>
    <property type="gene ID" value="ENSCABG00000018852.1"/>
</dbReference>
<reference evidence="5" key="1">
    <citation type="submission" date="2025-08" db="UniProtKB">
        <authorList>
            <consortium name="Ensembl"/>
        </authorList>
    </citation>
    <scope>IDENTIFICATION</scope>
</reference>
<evidence type="ECO:0000313" key="6">
    <source>
        <dbReference type="Proteomes" id="UP000694404"/>
    </source>
</evidence>
<dbReference type="GO" id="GO:0030246">
    <property type="term" value="F:carbohydrate binding"/>
    <property type="evidence" value="ECO:0007669"/>
    <property type="project" value="UniProtKB-UniRule"/>
</dbReference>
<dbReference type="Gene3D" id="2.60.120.200">
    <property type="match status" value="2"/>
</dbReference>
<dbReference type="PROSITE" id="PS51304">
    <property type="entry name" value="GALECTIN"/>
    <property type="match status" value="2"/>
</dbReference>